<dbReference type="RefSeq" id="WP_184705659.1">
    <property type="nucleotide sequence ID" value="NZ_JACHBG010000007.1"/>
</dbReference>
<protein>
    <submittedName>
        <fullName evidence="3">Acyl-CoA thioester hydrolase</fullName>
        <ecNumber evidence="3">3.1.2.-</ecNumber>
    </submittedName>
</protein>
<dbReference type="EC" id="3.1.2.-" evidence="3"/>
<dbReference type="CDD" id="cd00586">
    <property type="entry name" value="4HBT"/>
    <property type="match status" value="1"/>
</dbReference>
<gene>
    <name evidence="3" type="ORF">GGD46_003335</name>
</gene>
<proteinExistence type="inferred from homology"/>
<name>A0A7X0MEH0_9HYPH</name>
<dbReference type="PANTHER" id="PTHR31793:SF27">
    <property type="entry name" value="NOVEL THIOESTERASE SUPERFAMILY DOMAIN AND SAPOSIN A-TYPE DOMAIN CONTAINING PROTEIN (0610012H03RIK)"/>
    <property type="match status" value="1"/>
</dbReference>
<dbReference type="InterPro" id="IPR029069">
    <property type="entry name" value="HotDog_dom_sf"/>
</dbReference>
<dbReference type="GO" id="GO:0047617">
    <property type="term" value="F:fatty acyl-CoA hydrolase activity"/>
    <property type="evidence" value="ECO:0007669"/>
    <property type="project" value="TreeGrafter"/>
</dbReference>
<dbReference type="AlphaFoldDB" id="A0A7X0MEH0"/>
<evidence type="ECO:0000256" key="1">
    <source>
        <dbReference type="ARBA" id="ARBA00005953"/>
    </source>
</evidence>
<reference evidence="3 4" key="1">
    <citation type="submission" date="2020-08" db="EMBL/GenBank/DDBJ databases">
        <title>Genomic Encyclopedia of Type Strains, Phase IV (KMG-V): Genome sequencing to study the core and pangenomes of soil and plant-associated prokaryotes.</title>
        <authorList>
            <person name="Whitman W."/>
        </authorList>
    </citation>
    <scope>NUCLEOTIDE SEQUENCE [LARGE SCALE GENOMIC DNA]</scope>
    <source>
        <strain evidence="3 4">SEMIA 4060</strain>
    </source>
</reference>
<dbReference type="SUPFAM" id="SSF54637">
    <property type="entry name" value="Thioesterase/thiol ester dehydrase-isomerase"/>
    <property type="match status" value="1"/>
</dbReference>
<evidence type="ECO:0000313" key="4">
    <source>
        <dbReference type="Proteomes" id="UP000565576"/>
    </source>
</evidence>
<accession>A0A7X0MEH0</accession>
<dbReference type="Gene3D" id="3.10.129.10">
    <property type="entry name" value="Hotdog Thioesterase"/>
    <property type="match status" value="1"/>
</dbReference>
<dbReference type="Pfam" id="PF13279">
    <property type="entry name" value="4HBT_2"/>
    <property type="match status" value="1"/>
</dbReference>
<sequence length="143" mass="15815">MTSDIRIEQFPWRAMDKIRYGDTDRQGHVNNAVFATFLETGRVEVLYNATPRLAEPDCAFVLARLMLDFRAEILWPGEVIIGTRVASVGRSSLTLAQAVFQDGRCMATAETVIVQVDAATRKSRPLSPGAVKWLTPSVETSSN</sequence>
<evidence type="ECO:0000256" key="2">
    <source>
        <dbReference type="ARBA" id="ARBA00022801"/>
    </source>
</evidence>
<dbReference type="Proteomes" id="UP000565576">
    <property type="component" value="Unassembled WGS sequence"/>
</dbReference>
<dbReference type="EMBL" id="JACHBG010000007">
    <property type="protein sequence ID" value="MBB6486040.1"/>
    <property type="molecule type" value="Genomic_DNA"/>
</dbReference>
<keyword evidence="2 3" id="KW-0378">Hydrolase</keyword>
<dbReference type="PANTHER" id="PTHR31793">
    <property type="entry name" value="4-HYDROXYBENZOYL-COA THIOESTERASE FAMILY MEMBER"/>
    <property type="match status" value="1"/>
</dbReference>
<dbReference type="InterPro" id="IPR050563">
    <property type="entry name" value="4-hydroxybenzoyl-CoA_TE"/>
</dbReference>
<comment type="caution">
    <text evidence="3">The sequence shown here is derived from an EMBL/GenBank/DDBJ whole genome shotgun (WGS) entry which is preliminary data.</text>
</comment>
<comment type="similarity">
    <text evidence="1">Belongs to the 4-hydroxybenzoyl-CoA thioesterase family.</text>
</comment>
<evidence type="ECO:0000313" key="3">
    <source>
        <dbReference type="EMBL" id="MBB6486040.1"/>
    </source>
</evidence>
<organism evidence="3 4">
    <name type="scientific">Rhizobium lusitanum</name>
    <dbReference type="NCBI Taxonomy" id="293958"/>
    <lineage>
        <taxon>Bacteria</taxon>
        <taxon>Pseudomonadati</taxon>
        <taxon>Pseudomonadota</taxon>
        <taxon>Alphaproteobacteria</taxon>
        <taxon>Hyphomicrobiales</taxon>
        <taxon>Rhizobiaceae</taxon>
        <taxon>Rhizobium/Agrobacterium group</taxon>
        <taxon>Rhizobium</taxon>
    </lineage>
</organism>